<dbReference type="EMBL" id="JALPQF010000010">
    <property type="protein sequence ID" value="MCK8481159.1"/>
    <property type="molecule type" value="Genomic_DNA"/>
</dbReference>
<evidence type="ECO:0000256" key="1">
    <source>
        <dbReference type="ARBA" id="ARBA00005953"/>
    </source>
</evidence>
<accession>A0ABT0H9U9</accession>
<dbReference type="Pfam" id="PF13279">
    <property type="entry name" value="4HBT_2"/>
    <property type="match status" value="1"/>
</dbReference>
<organism evidence="3 4">
    <name type="scientific">Psychroserpens algicola</name>
    <dbReference type="NCBI Taxonomy" id="1719034"/>
    <lineage>
        <taxon>Bacteria</taxon>
        <taxon>Pseudomonadati</taxon>
        <taxon>Bacteroidota</taxon>
        <taxon>Flavobacteriia</taxon>
        <taxon>Flavobacteriales</taxon>
        <taxon>Flavobacteriaceae</taxon>
        <taxon>Psychroserpens</taxon>
    </lineage>
</organism>
<sequence>MQIHEQELKVTQADLDARNHVNNVRYVKWVQDIAEAHWILKSSETIRQQHYWVMISHHIQYKAEAVLGDRLVLKTFVIKSEGVKSTRMVEIYNLETQKLLTTSETIWCFMDFTTNRPARIPSEVKALFS</sequence>
<proteinExistence type="inferred from homology"/>
<evidence type="ECO:0000313" key="3">
    <source>
        <dbReference type="EMBL" id="MCK8481159.1"/>
    </source>
</evidence>
<reference evidence="3" key="1">
    <citation type="submission" date="2022-04" db="EMBL/GenBank/DDBJ databases">
        <authorList>
            <person name="Ren T."/>
        </authorList>
    </citation>
    <scope>NUCLEOTIDE SEQUENCE</scope>
    <source>
        <strain evidence="3">F63249</strain>
    </source>
</reference>
<dbReference type="PANTHER" id="PTHR31793">
    <property type="entry name" value="4-HYDROXYBENZOYL-COA THIOESTERASE FAMILY MEMBER"/>
    <property type="match status" value="1"/>
</dbReference>
<comment type="similarity">
    <text evidence="1">Belongs to the 4-hydroxybenzoyl-CoA thioesterase family.</text>
</comment>
<dbReference type="SUPFAM" id="SSF54637">
    <property type="entry name" value="Thioesterase/thiol ester dehydrase-isomerase"/>
    <property type="match status" value="1"/>
</dbReference>
<dbReference type="Proteomes" id="UP001203687">
    <property type="component" value="Unassembled WGS sequence"/>
</dbReference>
<evidence type="ECO:0000256" key="2">
    <source>
        <dbReference type="ARBA" id="ARBA00022801"/>
    </source>
</evidence>
<comment type="caution">
    <text evidence="3">The sequence shown here is derived from an EMBL/GenBank/DDBJ whole genome shotgun (WGS) entry which is preliminary data.</text>
</comment>
<dbReference type="CDD" id="cd00586">
    <property type="entry name" value="4HBT"/>
    <property type="match status" value="1"/>
</dbReference>
<dbReference type="InterPro" id="IPR050563">
    <property type="entry name" value="4-hydroxybenzoyl-CoA_TE"/>
</dbReference>
<dbReference type="InterPro" id="IPR029069">
    <property type="entry name" value="HotDog_dom_sf"/>
</dbReference>
<gene>
    <name evidence="3" type="ORF">MUY34_11025</name>
</gene>
<name>A0ABT0H9U9_9FLAO</name>
<dbReference type="RefSeq" id="WP_248413155.1">
    <property type="nucleotide sequence ID" value="NZ_JALPQF010000010.1"/>
</dbReference>
<dbReference type="PANTHER" id="PTHR31793:SF27">
    <property type="entry name" value="NOVEL THIOESTERASE SUPERFAMILY DOMAIN AND SAPOSIN A-TYPE DOMAIN CONTAINING PROTEIN (0610012H03RIK)"/>
    <property type="match status" value="1"/>
</dbReference>
<keyword evidence="4" id="KW-1185">Reference proteome</keyword>
<keyword evidence="2" id="KW-0378">Hydrolase</keyword>
<dbReference type="Gene3D" id="3.10.129.10">
    <property type="entry name" value="Hotdog Thioesterase"/>
    <property type="match status" value="1"/>
</dbReference>
<evidence type="ECO:0000313" key="4">
    <source>
        <dbReference type="Proteomes" id="UP001203687"/>
    </source>
</evidence>
<protein>
    <submittedName>
        <fullName evidence="3">Acyl-CoA thioesterase</fullName>
    </submittedName>
</protein>